<dbReference type="AlphaFoldDB" id="A0A183D527"/>
<keyword evidence="1" id="KW-0812">Transmembrane</keyword>
<protein>
    <submittedName>
        <fullName evidence="2">Glucuronosyltransferase</fullName>
    </submittedName>
</protein>
<feature type="transmembrane region" description="Helical" evidence="1">
    <location>
        <begin position="41"/>
        <end position="69"/>
    </location>
</feature>
<evidence type="ECO:0000256" key="1">
    <source>
        <dbReference type="SAM" id="Phobius"/>
    </source>
</evidence>
<dbReference type="WBParaSite" id="GPUH_0000382501-mRNA-1">
    <property type="protein sequence ID" value="GPUH_0000382501-mRNA-1"/>
    <property type="gene ID" value="GPUH_0000382501"/>
</dbReference>
<proteinExistence type="predicted"/>
<organism evidence="2">
    <name type="scientific">Gongylonema pulchrum</name>
    <dbReference type="NCBI Taxonomy" id="637853"/>
    <lineage>
        <taxon>Eukaryota</taxon>
        <taxon>Metazoa</taxon>
        <taxon>Ecdysozoa</taxon>
        <taxon>Nematoda</taxon>
        <taxon>Chromadorea</taxon>
        <taxon>Rhabditida</taxon>
        <taxon>Spirurina</taxon>
        <taxon>Spiruromorpha</taxon>
        <taxon>Spiruroidea</taxon>
        <taxon>Gongylonematidae</taxon>
        <taxon>Gongylonema</taxon>
    </lineage>
</organism>
<sequence>LSRMIAKRPNSAREQLIRHVEFAAEFGQVPNFDPYGRKMSFISYFMLDIIVPFITASALVFAFLCYLCYRLFKKLILGSSSRTDEQNAKKEQ</sequence>
<accession>A0A183D527</accession>
<evidence type="ECO:0000313" key="2">
    <source>
        <dbReference type="WBParaSite" id="GPUH_0000382501-mRNA-1"/>
    </source>
</evidence>
<reference evidence="2" key="1">
    <citation type="submission" date="2016-06" db="UniProtKB">
        <authorList>
            <consortium name="WormBaseParasite"/>
        </authorList>
    </citation>
    <scope>IDENTIFICATION</scope>
</reference>
<name>A0A183D527_9BILA</name>
<keyword evidence="1" id="KW-1133">Transmembrane helix</keyword>
<keyword evidence="1" id="KW-0472">Membrane</keyword>